<dbReference type="PANTHER" id="PTHR22946">
    <property type="entry name" value="DIENELACTONE HYDROLASE DOMAIN-CONTAINING PROTEIN-RELATED"/>
    <property type="match status" value="1"/>
</dbReference>
<dbReference type="EMBL" id="CP027668">
    <property type="protein sequence ID" value="AVO44268.1"/>
    <property type="molecule type" value="Genomic_DNA"/>
</dbReference>
<dbReference type="OrthoDB" id="9789573at2"/>
<gene>
    <name evidence="4" type="ORF">C6569_03845</name>
</gene>
<sequence>MRKACAVALVLGACAQQAPALAQQVVQFANASGVSITARMMVPPGPGPFPAVIALHGCGGSTNRRGELVPRERDWAERWVAAGHAVLLPDSFASRGLGSQCTAAERTVRQSIERVEDAMAARAFLQARSGIRADELTLVGWSNGAGTVLYALAARHRPADGRPDFRRAIVFYPGCRTVAARAIVPRLPLTLLIGEADNWTPPGPCRDYAAMARAAGARVDLVTYPGAVHGFDAPDMPMRERRGLAFTADGSGRAMVGTDPAARADAIRRVEALLAGR</sequence>
<keyword evidence="2" id="KW-0732">Signal</keyword>
<dbReference type="PANTHER" id="PTHR22946:SF9">
    <property type="entry name" value="POLYKETIDE TRANSFERASE AF380"/>
    <property type="match status" value="1"/>
</dbReference>
<proteinExistence type="predicted"/>
<dbReference type="Gene3D" id="3.40.50.1820">
    <property type="entry name" value="alpha/beta hydrolase"/>
    <property type="match status" value="1"/>
</dbReference>
<evidence type="ECO:0000313" key="4">
    <source>
        <dbReference type="EMBL" id="AVO44268.1"/>
    </source>
</evidence>
<dbReference type="KEGG" id="phr:C6569_03845"/>
<dbReference type="RefSeq" id="WP_106747598.1">
    <property type="nucleotide sequence ID" value="NZ_CP027668.1"/>
</dbReference>
<accession>A0A2S0N7Z1</accession>
<keyword evidence="5" id="KW-1185">Reference proteome</keyword>
<name>A0A2S0N7Z1_9HYPH</name>
<dbReference type="GO" id="GO:0052689">
    <property type="term" value="F:carboxylic ester hydrolase activity"/>
    <property type="evidence" value="ECO:0007669"/>
    <property type="project" value="UniProtKB-ARBA"/>
</dbReference>
<evidence type="ECO:0000313" key="5">
    <source>
        <dbReference type="Proteomes" id="UP000237889"/>
    </source>
</evidence>
<dbReference type="InterPro" id="IPR029058">
    <property type="entry name" value="AB_hydrolase_fold"/>
</dbReference>
<organism evidence="4 5">
    <name type="scientific">Phreatobacter cathodiphilus</name>
    <dbReference type="NCBI Taxonomy" id="1868589"/>
    <lineage>
        <taxon>Bacteria</taxon>
        <taxon>Pseudomonadati</taxon>
        <taxon>Pseudomonadota</taxon>
        <taxon>Alphaproteobacteria</taxon>
        <taxon>Hyphomicrobiales</taxon>
        <taxon>Phreatobacteraceae</taxon>
        <taxon>Phreatobacter</taxon>
    </lineage>
</organism>
<dbReference type="InterPro" id="IPR002925">
    <property type="entry name" value="Dienelactn_hydro"/>
</dbReference>
<dbReference type="SUPFAM" id="SSF53474">
    <property type="entry name" value="alpha/beta-Hydrolases"/>
    <property type="match status" value="1"/>
</dbReference>
<feature type="signal peptide" evidence="2">
    <location>
        <begin position="1"/>
        <end position="22"/>
    </location>
</feature>
<evidence type="ECO:0000256" key="2">
    <source>
        <dbReference type="SAM" id="SignalP"/>
    </source>
</evidence>
<dbReference type="InterPro" id="IPR050261">
    <property type="entry name" value="FrsA_esterase"/>
</dbReference>
<feature type="domain" description="Dienelactone hydrolase" evidence="3">
    <location>
        <begin position="37"/>
        <end position="272"/>
    </location>
</feature>
<feature type="chain" id="PRO_5015663853" evidence="2">
    <location>
        <begin position="23"/>
        <end position="277"/>
    </location>
</feature>
<dbReference type="AlphaFoldDB" id="A0A2S0N7Z1"/>
<reference evidence="4 5" key="1">
    <citation type="submission" date="2018-03" db="EMBL/GenBank/DDBJ databases">
        <title>Genome sequencing of Phreatobacter sp.</title>
        <authorList>
            <person name="Kim S.-J."/>
            <person name="Heo J."/>
            <person name="Kwon S.-W."/>
        </authorList>
    </citation>
    <scope>NUCLEOTIDE SEQUENCE [LARGE SCALE GENOMIC DNA]</scope>
    <source>
        <strain evidence="4 5">S-12</strain>
    </source>
</reference>
<keyword evidence="1 4" id="KW-0378">Hydrolase</keyword>
<dbReference type="Pfam" id="PF01738">
    <property type="entry name" value="DLH"/>
    <property type="match status" value="1"/>
</dbReference>
<evidence type="ECO:0000259" key="3">
    <source>
        <dbReference type="Pfam" id="PF01738"/>
    </source>
</evidence>
<dbReference type="Proteomes" id="UP000237889">
    <property type="component" value="Chromosome"/>
</dbReference>
<protein>
    <submittedName>
        <fullName evidence="4">Dienelactone hydrolase family protein</fullName>
    </submittedName>
</protein>
<evidence type="ECO:0000256" key="1">
    <source>
        <dbReference type="ARBA" id="ARBA00022801"/>
    </source>
</evidence>